<dbReference type="InterPro" id="IPR001387">
    <property type="entry name" value="Cro/C1-type_HTH"/>
</dbReference>
<dbReference type="CDD" id="cd00093">
    <property type="entry name" value="HTH_XRE"/>
    <property type="match status" value="1"/>
</dbReference>
<keyword evidence="1" id="KW-0238">DNA-binding</keyword>
<dbReference type="RefSeq" id="WP_131155250.1">
    <property type="nucleotide sequence ID" value="NZ_CP036402.1"/>
</dbReference>
<organism evidence="3 4">
    <name type="scientific">Egibacter rhizosphaerae</name>
    <dbReference type="NCBI Taxonomy" id="1670831"/>
    <lineage>
        <taxon>Bacteria</taxon>
        <taxon>Bacillati</taxon>
        <taxon>Actinomycetota</taxon>
        <taxon>Nitriliruptoria</taxon>
        <taxon>Egibacterales</taxon>
        <taxon>Egibacteraceae</taxon>
        <taxon>Egibacter</taxon>
    </lineage>
</organism>
<dbReference type="InterPro" id="IPR010982">
    <property type="entry name" value="Lambda_DNA-bd_dom_sf"/>
</dbReference>
<dbReference type="GO" id="GO:0005829">
    <property type="term" value="C:cytosol"/>
    <property type="evidence" value="ECO:0007669"/>
    <property type="project" value="TreeGrafter"/>
</dbReference>
<evidence type="ECO:0000313" key="4">
    <source>
        <dbReference type="Proteomes" id="UP000291469"/>
    </source>
</evidence>
<dbReference type="OrthoDB" id="70105at2"/>
<dbReference type="GO" id="GO:0003677">
    <property type="term" value="F:DNA binding"/>
    <property type="evidence" value="ECO:0007669"/>
    <property type="project" value="UniProtKB-KW"/>
</dbReference>
<protein>
    <submittedName>
        <fullName evidence="3">XRE family transcriptional regulator</fullName>
    </submittedName>
</protein>
<dbReference type="AlphaFoldDB" id="A0A411YGB5"/>
<reference evidence="3 4" key="1">
    <citation type="submission" date="2019-01" db="EMBL/GenBank/DDBJ databases">
        <title>Egibacter rhizosphaerae EGI 80759T.</title>
        <authorList>
            <person name="Chen D.-D."/>
            <person name="Tian Y."/>
            <person name="Jiao J.-Y."/>
            <person name="Zhang X.-T."/>
            <person name="Zhang Y.-G."/>
            <person name="Zhang Y."/>
            <person name="Xiao M."/>
            <person name="Shu W.-S."/>
            <person name="Li W.-J."/>
        </authorList>
    </citation>
    <scope>NUCLEOTIDE SEQUENCE [LARGE SCALE GENOMIC DNA]</scope>
    <source>
        <strain evidence="3 4">EGI 80759</strain>
    </source>
</reference>
<dbReference type="Gene3D" id="1.10.260.40">
    <property type="entry name" value="lambda repressor-like DNA-binding domains"/>
    <property type="match status" value="1"/>
</dbReference>
<dbReference type="SUPFAM" id="SSF47413">
    <property type="entry name" value="lambda repressor-like DNA-binding domains"/>
    <property type="match status" value="1"/>
</dbReference>
<dbReference type="PROSITE" id="PS50943">
    <property type="entry name" value="HTH_CROC1"/>
    <property type="match status" value="1"/>
</dbReference>
<feature type="domain" description="HTH cro/C1-type" evidence="2">
    <location>
        <begin position="21"/>
        <end position="75"/>
    </location>
</feature>
<dbReference type="KEGG" id="erz:ER308_12215"/>
<dbReference type="PANTHER" id="PTHR46797:SF1">
    <property type="entry name" value="METHYLPHOSPHONATE SYNTHASE"/>
    <property type="match status" value="1"/>
</dbReference>
<keyword evidence="4" id="KW-1185">Reference proteome</keyword>
<evidence type="ECO:0000259" key="2">
    <source>
        <dbReference type="PROSITE" id="PS50943"/>
    </source>
</evidence>
<dbReference type="EMBL" id="CP036402">
    <property type="protein sequence ID" value="QBI20253.1"/>
    <property type="molecule type" value="Genomic_DNA"/>
</dbReference>
<dbReference type="InterPro" id="IPR050807">
    <property type="entry name" value="TransReg_Diox_bact_type"/>
</dbReference>
<evidence type="ECO:0000313" key="3">
    <source>
        <dbReference type="EMBL" id="QBI20253.1"/>
    </source>
</evidence>
<accession>A0A411YGB5</accession>
<evidence type="ECO:0000256" key="1">
    <source>
        <dbReference type="ARBA" id="ARBA00023125"/>
    </source>
</evidence>
<dbReference type="GO" id="GO:0003700">
    <property type="term" value="F:DNA-binding transcription factor activity"/>
    <property type="evidence" value="ECO:0007669"/>
    <property type="project" value="TreeGrafter"/>
</dbReference>
<dbReference type="Pfam" id="PF01381">
    <property type="entry name" value="HTH_3"/>
    <property type="match status" value="1"/>
</dbReference>
<dbReference type="SMART" id="SM00530">
    <property type="entry name" value="HTH_XRE"/>
    <property type="match status" value="1"/>
</dbReference>
<sequence>MEPSEAPGAAAATVREVGSYIREQRKAAQLSLRKLARMADISDPYLSQIERGLRKPSADILQRVADALEVSAETLYIQAGILDEPSDDLGERILADPHLTEVQKRALHEIYRSFRASGEAEGTGDAASR</sequence>
<proteinExistence type="predicted"/>
<gene>
    <name evidence="3" type="ORF">ER308_12215</name>
</gene>
<name>A0A411YGB5_9ACTN</name>
<dbReference type="PANTHER" id="PTHR46797">
    <property type="entry name" value="HTH-TYPE TRANSCRIPTIONAL REGULATOR"/>
    <property type="match status" value="1"/>
</dbReference>
<dbReference type="Proteomes" id="UP000291469">
    <property type="component" value="Chromosome"/>
</dbReference>